<dbReference type="HOGENOM" id="CLU_068732_0_0_1"/>
<name>A0A0C9VS13_SPHS4</name>
<reference evidence="2 3" key="1">
    <citation type="submission" date="2014-06" db="EMBL/GenBank/DDBJ databases">
        <title>Evolutionary Origins and Diversification of the Mycorrhizal Mutualists.</title>
        <authorList>
            <consortium name="DOE Joint Genome Institute"/>
            <consortium name="Mycorrhizal Genomics Consortium"/>
            <person name="Kohler A."/>
            <person name="Kuo A."/>
            <person name="Nagy L.G."/>
            <person name="Floudas D."/>
            <person name="Copeland A."/>
            <person name="Barry K.W."/>
            <person name="Cichocki N."/>
            <person name="Veneault-Fourrey C."/>
            <person name="LaButti K."/>
            <person name="Lindquist E.A."/>
            <person name="Lipzen A."/>
            <person name="Lundell T."/>
            <person name="Morin E."/>
            <person name="Murat C."/>
            <person name="Riley R."/>
            <person name="Ohm R."/>
            <person name="Sun H."/>
            <person name="Tunlid A."/>
            <person name="Henrissat B."/>
            <person name="Grigoriev I.V."/>
            <person name="Hibbett D.S."/>
            <person name="Martin F."/>
        </authorList>
    </citation>
    <scope>NUCLEOTIDE SEQUENCE [LARGE SCALE GENOMIC DNA]</scope>
    <source>
        <strain evidence="2 3">SS14</strain>
    </source>
</reference>
<accession>A0A0C9VS13</accession>
<evidence type="ECO:0000313" key="3">
    <source>
        <dbReference type="Proteomes" id="UP000054279"/>
    </source>
</evidence>
<proteinExistence type="predicted"/>
<evidence type="ECO:0000256" key="1">
    <source>
        <dbReference type="SAM" id="MobiDB-lite"/>
    </source>
</evidence>
<protein>
    <submittedName>
        <fullName evidence="2">Uncharacterized protein</fullName>
    </submittedName>
</protein>
<feature type="compositionally biased region" description="Low complexity" evidence="1">
    <location>
        <begin position="104"/>
        <end position="115"/>
    </location>
</feature>
<dbReference type="AlphaFoldDB" id="A0A0C9VS13"/>
<sequence length="347" mass="38940">MQWVERNMLRGEEYAREFLHIGMTLLVLAADMGGGEGRGDAQRGLRRRRATTPKPCLLADIPTLAPLYNAVPPSLSAKHTAPHPHMSHYYDEYYPTYYTTMSSSPASSSSSGSLSRIRQHLHSHSSYTQQRATKASDLACLLDPSYTHHQSHTASQIYVDHAGEAHDPDFRLFNYSPRRREFMNLGGVTGKGKEEEEFDEEESEREEYEELTRRASIESYYRPASRMSDPSYYAASSPSKYASYAYAVEDGYDDEPKSPASPTSKKLRRRRASHGDADADLDAAPELPSPASADSHSPATPSSCHDVSYTVRRSWQAFTMRTQVAAYRARKRMLGIVHVGSTRRSTL</sequence>
<dbReference type="Proteomes" id="UP000054279">
    <property type="component" value="Unassembled WGS sequence"/>
</dbReference>
<gene>
    <name evidence="2" type="ORF">M422DRAFT_255688</name>
</gene>
<dbReference type="EMBL" id="KN837138">
    <property type="protein sequence ID" value="KIJ41185.1"/>
    <property type="molecule type" value="Genomic_DNA"/>
</dbReference>
<evidence type="ECO:0000313" key="2">
    <source>
        <dbReference type="EMBL" id="KIJ41185.1"/>
    </source>
</evidence>
<feature type="region of interest" description="Disordered" evidence="1">
    <location>
        <begin position="104"/>
        <end position="129"/>
    </location>
</feature>
<feature type="compositionally biased region" description="Acidic residues" evidence="1">
    <location>
        <begin position="195"/>
        <end position="209"/>
    </location>
</feature>
<organism evidence="2 3">
    <name type="scientific">Sphaerobolus stellatus (strain SS14)</name>
    <dbReference type="NCBI Taxonomy" id="990650"/>
    <lineage>
        <taxon>Eukaryota</taxon>
        <taxon>Fungi</taxon>
        <taxon>Dikarya</taxon>
        <taxon>Basidiomycota</taxon>
        <taxon>Agaricomycotina</taxon>
        <taxon>Agaricomycetes</taxon>
        <taxon>Phallomycetidae</taxon>
        <taxon>Geastrales</taxon>
        <taxon>Sphaerobolaceae</taxon>
        <taxon>Sphaerobolus</taxon>
    </lineage>
</organism>
<dbReference type="OrthoDB" id="3265907at2759"/>
<feature type="compositionally biased region" description="Low complexity" evidence="1">
    <location>
        <begin position="284"/>
        <end position="303"/>
    </location>
</feature>
<keyword evidence="3" id="KW-1185">Reference proteome</keyword>
<feature type="region of interest" description="Disordered" evidence="1">
    <location>
        <begin position="251"/>
        <end position="305"/>
    </location>
</feature>
<feature type="region of interest" description="Disordered" evidence="1">
    <location>
        <begin position="185"/>
        <end position="212"/>
    </location>
</feature>